<dbReference type="Gene3D" id="3.10.450.50">
    <property type="match status" value="1"/>
</dbReference>
<gene>
    <name evidence="1" type="ORF">AWE51_10790</name>
</gene>
<accession>A0A162YC94</accession>
<dbReference type="InterPro" id="IPR039437">
    <property type="entry name" value="FrzH/put_lumazine-bd"/>
</dbReference>
<dbReference type="AlphaFoldDB" id="A0A162YC94"/>
<organism evidence="1 2">
    <name type="scientific">Aquimarina aggregata</name>
    <dbReference type="NCBI Taxonomy" id="1642818"/>
    <lineage>
        <taxon>Bacteria</taxon>
        <taxon>Pseudomonadati</taxon>
        <taxon>Bacteroidota</taxon>
        <taxon>Flavobacteriia</taxon>
        <taxon>Flavobacteriales</taxon>
        <taxon>Flavobacteriaceae</taxon>
        <taxon>Aquimarina</taxon>
    </lineage>
</organism>
<dbReference type="Pfam" id="PF12893">
    <property type="entry name" value="Lumazine_bd_2"/>
    <property type="match status" value="1"/>
</dbReference>
<keyword evidence="2" id="KW-1185">Reference proteome</keyword>
<evidence type="ECO:0000313" key="1">
    <source>
        <dbReference type="EMBL" id="KZS39043.1"/>
    </source>
</evidence>
<dbReference type="STRING" id="1642818.AWE51_10790"/>
<protein>
    <submittedName>
        <fullName evidence="1">Uncharacterized protein</fullName>
    </submittedName>
</protein>
<proteinExistence type="predicted"/>
<reference evidence="1 2" key="1">
    <citation type="submission" date="2016-01" db="EMBL/GenBank/DDBJ databases">
        <title>The draft genome sequence of Aquimarina sp. RZW4-3-2.</title>
        <authorList>
            <person name="Wang Y."/>
        </authorList>
    </citation>
    <scope>NUCLEOTIDE SEQUENCE [LARGE SCALE GENOMIC DNA]</scope>
    <source>
        <strain evidence="1 2">RZW4-3-2</strain>
    </source>
</reference>
<evidence type="ECO:0000313" key="2">
    <source>
        <dbReference type="Proteomes" id="UP000076715"/>
    </source>
</evidence>
<sequence length="121" mass="14127">MNKEIIQCITDFIKGGDESNLDKLNKVLHNEYRNIQSGFFSEKGLFIIDKEKYLTLIRENTFGGIPRTMKINLIEINGDIAYAKIVLESEKMVFNSLITLIKENENWYIIGNYPHFDYKAE</sequence>
<dbReference type="EMBL" id="LQRT01000035">
    <property type="protein sequence ID" value="KZS39043.1"/>
    <property type="molecule type" value="Genomic_DNA"/>
</dbReference>
<name>A0A162YC94_9FLAO</name>
<dbReference type="OrthoDB" id="1441434at2"/>
<comment type="caution">
    <text evidence="1">The sequence shown here is derived from an EMBL/GenBank/DDBJ whole genome shotgun (WGS) entry which is preliminary data.</text>
</comment>
<dbReference type="InterPro" id="IPR032710">
    <property type="entry name" value="NTF2-like_dom_sf"/>
</dbReference>
<dbReference type="Proteomes" id="UP000076715">
    <property type="component" value="Unassembled WGS sequence"/>
</dbReference>
<dbReference type="RefSeq" id="WP_066316661.1">
    <property type="nucleotide sequence ID" value="NZ_CANLSS010000040.1"/>
</dbReference>
<dbReference type="SUPFAM" id="SSF54427">
    <property type="entry name" value="NTF2-like"/>
    <property type="match status" value="1"/>
</dbReference>